<evidence type="ECO:0000313" key="2">
    <source>
        <dbReference type="Proteomes" id="UP001162501"/>
    </source>
</evidence>
<name>A0ACB1MJU9_RANTA</name>
<dbReference type="Proteomes" id="UP001162501">
    <property type="component" value="Chromosome 34"/>
</dbReference>
<reference evidence="1" key="1">
    <citation type="submission" date="2025-03" db="EMBL/GenBank/DDBJ databases">
        <authorList>
            <consortium name="ELIXIR-Norway"/>
            <consortium name="Elixir Norway"/>
        </authorList>
    </citation>
    <scope>NUCLEOTIDE SEQUENCE</scope>
</reference>
<sequence length="95" mass="10332">MSAAGRTPTARRLVGTREEIGDIGRGKTPPSQVLRTRVSQGNSQCLSCLSYRIRSRFRHRCTFNGQCYLKRASANVSCLSCSPVDGHERAASSAS</sequence>
<proteinExistence type="predicted"/>
<gene>
    <name evidence="1" type="ORF">MRATA1EN22A_LOCUS22317</name>
</gene>
<accession>A0ACB1MJU9</accession>
<protein>
    <submittedName>
        <fullName evidence="1">Uncharacterized protein</fullName>
    </submittedName>
</protein>
<dbReference type="EMBL" id="OZ243562">
    <property type="protein sequence ID" value="CAN0501239.1"/>
    <property type="molecule type" value="Genomic_DNA"/>
</dbReference>
<organism evidence="1 2">
    <name type="scientific">Rangifer tarandus platyrhynchus</name>
    <name type="common">Svalbard reindeer</name>
    <dbReference type="NCBI Taxonomy" id="3082113"/>
    <lineage>
        <taxon>Eukaryota</taxon>
        <taxon>Metazoa</taxon>
        <taxon>Chordata</taxon>
        <taxon>Craniata</taxon>
        <taxon>Vertebrata</taxon>
        <taxon>Euteleostomi</taxon>
        <taxon>Mammalia</taxon>
        <taxon>Eutheria</taxon>
        <taxon>Laurasiatheria</taxon>
        <taxon>Artiodactyla</taxon>
        <taxon>Ruminantia</taxon>
        <taxon>Pecora</taxon>
        <taxon>Cervidae</taxon>
        <taxon>Odocoileinae</taxon>
        <taxon>Rangifer</taxon>
    </lineage>
</organism>
<evidence type="ECO:0000313" key="1">
    <source>
        <dbReference type="EMBL" id="CAN0501239.1"/>
    </source>
</evidence>